<dbReference type="PANTHER" id="PTHR11011:SF116">
    <property type="entry name" value="FATTY ACYL-COA REDUCTASE CG5065-RELATED"/>
    <property type="match status" value="1"/>
</dbReference>
<reference evidence="13" key="1">
    <citation type="submission" date="2011-08" db="EMBL/GenBank/DDBJ databases">
        <authorList>
            <person name="Rombauts S."/>
        </authorList>
    </citation>
    <scope>NUCLEOTIDE SEQUENCE</scope>
    <source>
        <strain evidence="13">London</strain>
    </source>
</reference>
<keyword evidence="5 9" id="KW-1133">Transmembrane helix</keyword>
<sequence>METQHIDSPITSFYRNKSVFVTGATGFLGKVLVEKLVRSCEVKHIYILLRSKRGKSVERRLEEFIQNDVFSACDPIKLSSTIIALDGDLTQEGLGLSSSDRQKIIDEVSIVFHSAASVRFDDPLKDCLTTNVKATKWVLELCQDIANLEVFVHVSTAYAYCQKPISGEVIYPMQVNVDEMLEASETMDNETFEKMYSKYFEDRPNTYTFTKALAEQYLKNHGKGITIGIARPSIITATWKEPVPGWGDTVNGPSGACLLGSLGIARTMYFKPNCISDLIPADTVVNGLIAIGWYMANTHAGQSNGEKMKVFNLTSGETNPVTWEQFLSYGREAAVESPSLQMLRPPVKVMQGNHVSRFDHLITKYFSELLFAYLIDCILFILGQQRRLVRLVGKMHSGFELLTYFARRQWSFPCDNFNQLSDSLTEEDKLKFNIDISTINWRNYTHRLYLGIRKYLLKEEDSTIPEAKKRMTWIYIGYYLVQFSFLSIIMYIFCKPLFRLFLH</sequence>
<dbReference type="InterPro" id="IPR013120">
    <property type="entry name" value="FAR_NAD-bd"/>
</dbReference>
<organism evidence="12 13">
    <name type="scientific">Tetranychus urticae</name>
    <name type="common">Two-spotted spider mite</name>
    <dbReference type="NCBI Taxonomy" id="32264"/>
    <lineage>
        <taxon>Eukaryota</taxon>
        <taxon>Metazoa</taxon>
        <taxon>Ecdysozoa</taxon>
        <taxon>Arthropoda</taxon>
        <taxon>Chelicerata</taxon>
        <taxon>Arachnida</taxon>
        <taxon>Acari</taxon>
        <taxon>Acariformes</taxon>
        <taxon>Trombidiformes</taxon>
        <taxon>Prostigmata</taxon>
        <taxon>Eleutherengona</taxon>
        <taxon>Raphignathae</taxon>
        <taxon>Tetranychoidea</taxon>
        <taxon>Tetranychidae</taxon>
        <taxon>Tetranychus</taxon>
    </lineage>
</organism>
<dbReference type="Pfam" id="PF03015">
    <property type="entry name" value="Sterile"/>
    <property type="match status" value="1"/>
</dbReference>
<dbReference type="PANTHER" id="PTHR11011">
    <property type="entry name" value="MALE STERILITY PROTEIN 2-RELATED"/>
    <property type="match status" value="1"/>
</dbReference>
<gene>
    <name evidence="12" type="primary">107359238</name>
</gene>
<dbReference type="FunFam" id="3.40.50.720:FF:000143">
    <property type="entry name" value="Fatty acyl-CoA reductase"/>
    <property type="match status" value="1"/>
</dbReference>
<dbReference type="InterPro" id="IPR033640">
    <property type="entry name" value="FAR_C"/>
</dbReference>
<dbReference type="Gene3D" id="3.40.50.720">
    <property type="entry name" value="NAD(P)-binding Rossmann-like Domain"/>
    <property type="match status" value="1"/>
</dbReference>
<dbReference type="EMBL" id="CAEY01000458">
    <property type="status" value="NOT_ANNOTATED_CDS"/>
    <property type="molecule type" value="Genomic_DNA"/>
</dbReference>
<feature type="domain" description="Fatty acyl-CoA reductase C-terminal" evidence="10">
    <location>
        <begin position="369"/>
        <end position="459"/>
    </location>
</feature>
<dbReference type="OMA" id="CEVKHIY"/>
<evidence type="ECO:0000259" key="10">
    <source>
        <dbReference type="Pfam" id="PF03015"/>
    </source>
</evidence>
<keyword evidence="9" id="KW-0560">Oxidoreductase</keyword>
<feature type="transmembrane region" description="Helical" evidence="9">
    <location>
        <begin position="365"/>
        <end position="382"/>
    </location>
</feature>
<dbReference type="GO" id="GO:0102965">
    <property type="term" value="F:alcohol-forming long-chain fatty acyl-CoA reductase activity"/>
    <property type="evidence" value="ECO:0007669"/>
    <property type="project" value="UniProtKB-EC"/>
</dbReference>
<dbReference type="Proteomes" id="UP000015104">
    <property type="component" value="Unassembled WGS sequence"/>
</dbReference>
<dbReference type="CDD" id="cd09071">
    <property type="entry name" value="FAR_C"/>
    <property type="match status" value="1"/>
</dbReference>
<dbReference type="GO" id="GO:0005777">
    <property type="term" value="C:peroxisome"/>
    <property type="evidence" value="ECO:0007669"/>
    <property type="project" value="TreeGrafter"/>
</dbReference>
<evidence type="ECO:0000256" key="6">
    <source>
        <dbReference type="ARBA" id="ARBA00023098"/>
    </source>
</evidence>
<dbReference type="OrthoDB" id="429813at2759"/>
<dbReference type="eggNOG" id="KOG1221">
    <property type="taxonomic scope" value="Eukaryota"/>
</dbReference>
<dbReference type="InterPro" id="IPR036291">
    <property type="entry name" value="NAD(P)-bd_dom_sf"/>
</dbReference>
<evidence type="ECO:0000256" key="2">
    <source>
        <dbReference type="ARBA" id="ARBA00005928"/>
    </source>
</evidence>
<keyword evidence="9" id="KW-0521">NADP</keyword>
<dbReference type="CDD" id="cd05236">
    <property type="entry name" value="FAR-N_SDR_e"/>
    <property type="match status" value="1"/>
</dbReference>
<evidence type="ECO:0000313" key="13">
    <source>
        <dbReference type="Proteomes" id="UP000015104"/>
    </source>
</evidence>
<evidence type="ECO:0000313" key="12">
    <source>
        <dbReference type="EnsemblMetazoa" id="tetur01g08890.1"/>
    </source>
</evidence>
<keyword evidence="6 9" id="KW-0443">Lipid metabolism</keyword>
<comment type="catalytic activity">
    <reaction evidence="8 9">
        <text>a long-chain fatty acyl-CoA + 2 NADPH + 2 H(+) = a long-chain primary fatty alcohol + 2 NADP(+) + CoA</text>
        <dbReference type="Rhea" id="RHEA:52716"/>
        <dbReference type="ChEBI" id="CHEBI:15378"/>
        <dbReference type="ChEBI" id="CHEBI:57287"/>
        <dbReference type="ChEBI" id="CHEBI:57783"/>
        <dbReference type="ChEBI" id="CHEBI:58349"/>
        <dbReference type="ChEBI" id="CHEBI:77396"/>
        <dbReference type="ChEBI" id="CHEBI:83139"/>
        <dbReference type="EC" id="1.2.1.84"/>
    </reaction>
</comment>
<dbReference type="EnsemblMetazoa" id="tetur01g08890.1">
    <property type="protein sequence ID" value="tetur01g08890.1"/>
    <property type="gene ID" value="tetur01g08890"/>
</dbReference>
<dbReference type="EC" id="1.2.1.84" evidence="9"/>
<evidence type="ECO:0000256" key="7">
    <source>
        <dbReference type="ARBA" id="ARBA00023136"/>
    </source>
</evidence>
<dbReference type="GO" id="GO:0016020">
    <property type="term" value="C:membrane"/>
    <property type="evidence" value="ECO:0007669"/>
    <property type="project" value="UniProtKB-SubCell"/>
</dbReference>
<dbReference type="GO" id="GO:0035336">
    <property type="term" value="P:long-chain fatty-acyl-CoA metabolic process"/>
    <property type="evidence" value="ECO:0007669"/>
    <property type="project" value="TreeGrafter"/>
</dbReference>
<dbReference type="Pfam" id="PF07993">
    <property type="entry name" value="NAD_binding_4"/>
    <property type="match status" value="1"/>
</dbReference>
<comment type="similarity">
    <text evidence="2 9">Belongs to the fatty acyl-CoA reductase family.</text>
</comment>
<comment type="function">
    <text evidence="9">Catalyzes the reduction of fatty acyl-CoA to fatty alcohols.</text>
</comment>
<evidence type="ECO:0000256" key="4">
    <source>
        <dbReference type="ARBA" id="ARBA00022692"/>
    </source>
</evidence>
<keyword evidence="3 9" id="KW-0444">Lipid biosynthesis</keyword>
<proteinExistence type="inferred from homology"/>
<reference evidence="12" key="2">
    <citation type="submission" date="2015-06" db="UniProtKB">
        <authorList>
            <consortium name="EnsemblMetazoa"/>
        </authorList>
    </citation>
    <scope>IDENTIFICATION</scope>
</reference>
<evidence type="ECO:0000256" key="3">
    <source>
        <dbReference type="ARBA" id="ARBA00022516"/>
    </source>
</evidence>
<dbReference type="SUPFAM" id="SSF51735">
    <property type="entry name" value="NAD(P)-binding Rossmann-fold domains"/>
    <property type="match status" value="1"/>
</dbReference>
<keyword evidence="7 9" id="KW-0472">Membrane</keyword>
<keyword evidence="4 9" id="KW-0812">Transmembrane</keyword>
<dbReference type="AlphaFoldDB" id="T1JS14"/>
<keyword evidence="13" id="KW-1185">Reference proteome</keyword>
<evidence type="ECO:0000256" key="9">
    <source>
        <dbReference type="RuleBase" id="RU363097"/>
    </source>
</evidence>
<accession>T1JS14</accession>
<evidence type="ECO:0000256" key="1">
    <source>
        <dbReference type="ARBA" id="ARBA00004141"/>
    </source>
</evidence>
<dbReference type="KEGG" id="tut:107359238"/>
<comment type="subcellular location">
    <subcellularLocation>
        <location evidence="1">Membrane</location>
        <topology evidence="1">Multi-pass membrane protein</topology>
    </subcellularLocation>
</comment>
<evidence type="ECO:0000256" key="8">
    <source>
        <dbReference type="ARBA" id="ARBA00052530"/>
    </source>
</evidence>
<evidence type="ECO:0000259" key="11">
    <source>
        <dbReference type="Pfam" id="PF07993"/>
    </source>
</evidence>
<dbReference type="HOGENOM" id="CLU_024661_0_2_1"/>
<dbReference type="InterPro" id="IPR026055">
    <property type="entry name" value="FAR"/>
</dbReference>
<dbReference type="GO" id="GO:0080019">
    <property type="term" value="F:alcohol-forming very long-chain fatty acyl-CoA reductase activity"/>
    <property type="evidence" value="ECO:0007669"/>
    <property type="project" value="InterPro"/>
</dbReference>
<protein>
    <recommendedName>
        <fullName evidence="9">Fatty acyl-CoA reductase</fullName>
        <ecNumber evidence="9">1.2.1.84</ecNumber>
    </recommendedName>
</protein>
<evidence type="ECO:0000256" key="5">
    <source>
        <dbReference type="ARBA" id="ARBA00022989"/>
    </source>
</evidence>
<name>T1JS14_TETUR</name>
<feature type="transmembrane region" description="Helical" evidence="9">
    <location>
        <begin position="473"/>
        <end position="493"/>
    </location>
</feature>
<feature type="domain" description="Thioester reductase (TE)" evidence="11">
    <location>
        <begin position="21"/>
        <end position="286"/>
    </location>
</feature>